<evidence type="ECO:0000256" key="2">
    <source>
        <dbReference type="SAM" id="Phobius"/>
    </source>
</evidence>
<proteinExistence type="predicted"/>
<comment type="caution">
    <text evidence="3">The sequence shown here is derived from an EMBL/GenBank/DDBJ whole genome shotgun (WGS) entry which is preliminary data.</text>
</comment>
<evidence type="ECO:0000313" key="3">
    <source>
        <dbReference type="EMBL" id="TWU34926.1"/>
    </source>
</evidence>
<keyword evidence="2" id="KW-0812">Transmembrane</keyword>
<dbReference type="EMBL" id="SJPV01000007">
    <property type="protein sequence ID" value="TWU34926.1"/>
    <property type="molecule type" value="Genomic_DNA"/>
</dbReference>
<accession>A0A5C6DJ28</accession>
<feature type="transmembrane region" description="Helical" evidence="2">
    <location>
        <begin position="363"/>
        <end position="385"/>
    </location>
</feature>
<keyword evidence="2" id="KW-0472">Membrane</keyword>
<feature type="transmembrane region" description="Helical" evidence="2">
    <location>
        <begin position="238"/>
        <end position="257"/>
    </location>
</feature>
<dbReference type="AlphaFoldDB" id="A0A5C6DJ28"/>
<sequence length="425" mass="43863">MVPLILTCTKCGQKLSIAEELKGKQVRCPKCDETYKVERKAATAPIRLPTQQPSRSINNASKSPSPSARSRSGVEPQSAVGSQTPQRPSDASLAQCPGCQVKMRIPATTSASTFRCPQCSTVMRVQRPGGNQSIVTTVVPTPSVTPVQAPAPAQPDPLGSLTFDGVPVTTPGVGLPPSPLNRPSSSLASKRKAKPSGPSLLGPGLLIAIPYGLAILATLLSFVIVASNDRGQAGGQDLAVLGVVFGVLAVHYLLVLGGSIGMCVGCPRWLSIATCILGLLPTMLIGVPCLGFLIYPFALGGCIWGMVLLFGKASVPVGYAGSANPSPYRSSGGNTSASDYLRNAQNESPKPSSGDGPQTTVKAALCVVGGVACIGFACFSVFMFYRHMNGEVELRRPGRAISGAVIAGITGLGLLGQGINYFSSK</sequence>
<feature type="region of interest" description="Disordered" evidence="1">
    <location>
        <begin position="146"/>
        <end position="197"/>
    </location>
</feature>
<feature type="region of interest" description="Disordered" evidence="1">
    <location>
        <begin position="42"/>
        <end position="94"/>
    </location>
</feature>
<feature type="transmembrane region" description="Helical" evidence="2">
    <location>
        <begin position="269"/>
        <end position="287"/>
    </location>
</feature>
<feature type="transmembrane region" description="Helical" evidence="2">
    <location>
        <begin position="200"/>
        <end position="226"/>
    </location>
</feature>
<gene>
    <name evidence="3" type="ORF">Poly41_40700</name>
</gene>
<evidence type="ECO:0000256" key="1">
    <source>
        <dbReference type="SAM" id="MobiDB-lite"/>
    </source>
</evidence>
<feature type="compositionally biased region" description="Polar residues" evidence="1">
    <location>
        <begin position="79"/>
        <end position="89"/>
    </location>
</feature>
<evidence type="ECO:0000313" key="4">
    <source>
        <dbReference type="Proteomes" id="UP000319143"/>
    </source>
</evidence>
<protein>
    <submittedName>
        <fullName evidence="3">Uncharacterized protein</fullName>
    </submittedName>
</protein>
<organism evidence="3 4">
    <name type="scientific">Novipirellula artificiosorum</name>
    <dbReference type="NCBI Taxonomy" id="2528016"/>
    <lineage>
        <taxon>Bacteria</taxon>
        <taxon>Pseudomonadati</taxon>
        <taxon>Planctomycetota</taxon>
        <taxon>Planctomycetia</taxon>
        <taxon>Pirellulales</taxon>
        <taxon>Pirellulaceae</taxon>
        <taxon>Novipirellula</taxon>
    </lineage>
</organism>
<reference evidence="3 4" key="1">
    <citation type="submission" date="2019-02" db="EMBL/GenBank/DDBJ databases">
        <title>Deep-cultivation of Planctomycetes and their phenomic and genomic characterization uncovers novel biology.</title>
        <authorList>
            <person name="Wiegand S."/>
            <person name="Jogler M."/>
            <person name="Boedeker C."/>
            <person name="Pinto D."/>
            <person name="Vollmers J."/>
            <person name="Rivas-Marin E."/>
            <person name="Kohn T."/>
            <person name="Peeters S.H."/>
            <person name="Heuer A."/>
            <person name="Rast P."/>
            <person name="Oberbeckmann S."/>
            <person name="Bunk B."/>
            <person name="Jeske O."/>
            <person name="Meyerdierks A."/>
            <person name="Storesund J.E."/>
            <person name="Kallscheuer N."/>
            <person name="Luecker S."/>
            <person name="Lage O.M."/>
            <person name="Pohl T."/>
            <person name="Merkel B.J."/>
            <person name="Hornburger P."/>
            <person name="Mueller R.-W."/>
            <person name="Bruemmer F."/>
            <person name="Labrenz M."/>
            <person name="Spormann A.M."/>
            <person name="Op Den Camp H."/>
            <person name="Overmann J."/>
            <person name="Amann R."/>
            <person name="Jetten M.S.M."/>
            <person name="Mascher T."/>
            <person name="Medema M.H."/>
            <person name="Devos D.P."/>
            <person name="Kaster A.-K."/>
            <person name="Ovreas L."/>
            <person name="Rohde M."/>
            <person name="Galperin M.Y."/>
            <person name="Jogler C."/>
        </authorList>
    </citation>
    <scope>NUCLEOTIDE SEQUENCE [LARGE SCALE GENOMIC DNA]</scope>
    <source>
        <strain evidence="3 4">Poly41</strain>
    </source>
</reference>
<feature type="transmembrane region" description="Helical" evidence="2">
    <location>
        <begin position="293"/>
        <end position="311"/>
    </location>
</feature>
<dbReference type="Proteomes" id="UP000319143">
    <property type="component" value="Unassembled WGS sequence"/>
</dbReference>
<dbReference type="Gene3D" id="2.20.28.160">
    <property type="match status" value="1"/>
</dbReference>
<keyword evidence="4" id="KW-1185">Reference proteome</keyword>
<name>A0A5C6DJ28_9BACT</name>
<keyword evidence="2" id="KW-1133">Transmembrane helix</keyword>
<feature type="compositionally biased region" description="Low complexity" evidence="1">
    <location>
        <begin position="56"/>
        <end position="71"/>
    </location>
</feature>
<feature type="region of interest" description="Disordered" evidence="1">
    <location>
        <begin position="326"/>
        <end position="357"/>
    </location>
</feature>
<feature type="transmembrane region" description="Helical" evidence="2">
    <location>
        <begin position="400"/>
        <end position="422"/>
    </location>
</feature>